<keyword evidence="3 5" id="KW-0067">ATP-binding</keyword>
<dbReference type="GO" id="GO:0016887">
    <property type="term" value="F:ATP hydrolysis activity"/>
    <property type="evidence" value="ECO:0007669"/>
    <property type="project" value="InterPro"/>
</dbReference>
<protein>
    <submittedName>
        <fullName evidence="5">ABC transporter ATP-binding protein</fullName>
    </submittedName>
</protein>
<keyword evidence="6" id="KW-1185">Reference proteome</keyword>
<evidence type="ECO:0000259" key="4">
    <source>
        <dbReference type="PROSITE" id="PS50893"/>
    </source>
</evidence>
<keyword evidence="2" id="KW-0547">Nucleotide-binding</keyword>
<dbReference type="SMART" id="SM00382">
    <property type="entry name" value="AAA"/>
    <property type="match status" value="1"/>
</dbReference>
<evidence type="ECO:0000256" key="3">
    <source>
        <dbReference type="ARBA" id="ARBA00022840"/>
    </source>
</evidence>
<dbReference type="PANTHER" id="PTHR42788">
    <property type="entry name" value="TAURINE IMPORT ATP-BINDING PROTEIN-RELATED"/>
    <property type="match status" value="1"/>
</dbReference>
<dbReference type="AlphaFoldDB" id="A0A4Q0I4C7"/>
<dbReference type="EMBL" id="RLII01000015">
    <property type="protein sequence ID" value="RXE58637.1"/>
    <property type="molecule type" value="Genomic_DNA"/>
</dbReference>
<dbReference type="PANTHER" id="PTHR42788:SF13">
    <property type="entry name" value="ALIPHATIC SULFONATES IMPORT ATP-BINDING PROTEIN SSUB"/>
    <property type="match status" value="1"/>
</dbReference>
<dbReference type="GO" id="GO:0005524">
    <property type="term" value="F:ATP binding"/>
    <property type="evidence" value="ECO:0007669"/>
    <property type="project" value="UniProtKB-KW"/>
</dbReference>
<feature type="domain" description="ABC transporter" evidence="4">
    <location>
        <begin position="4"/>
        <end position="239"/>
    </location>
</feature>
<dbReference type="Gene3D" id="3.40.50.300">
    <property type="entry name" value="P-loop containing nucleotide triphosphate hydrolases"/>
    <property type="match status" value="1"/>
</dbReference>
<reference evidence="6" key="1">
    <citation type="submission" date="2018-11" db="EMBL/GenBank/DDBJ databases">
        <title>Genome sequencing of a novel mesophilic and cellulolytic organism within the genus Hungateiclostridium.</title>
        <authorList>
            <person name="Rettenmaier R."/>
            <person name="Liebl W."/>
            <person name="Zverlov V."/>
        </authorList>
    </citation>
    <scope>NUCLEOTIDE SEQUENCE [LARGE SCALE GENOMIC DNA]</scope>
    <source>
        <strain evidence="6">N2K1</strain>
    </source>
</reference>
<dbReference type="PROSITE" id="PS00211">
    <property type="entry name" value="ABC_TRANSPORTER_1"/>
    <property type="match status" value="1"/>
</dbReference>
<dbReference type="RefSeq" id="WP_128706163.1">
    <property type="nucleotide sequence ID" value="NZ_RLII01000015.1"/>
</dbReference>
<dbReference type="InterPro" id="IPR050166">
    <property type="entry name" value="ABC_transporter_ATP-bind"/>
</dbReference>
<dbReference type="InterPro" id="IPR017871">
    <property type="entry name" value="ABC_transporter-like_CS"/>
</dbReference>
<name>A0A4Q0I4C7_9FIRM</name>
<dbReference type="Pfam" id="PF00005">
    <property type="entry name" value="ABC_tran"/>
    <property type="match status" value="1"/>
</dbReference>
<dbReference type="CDD" id="cd03293">
    <property type="entry name" value="ABC_NrtD_SsuB_transporters"/>
    <property type="match status" value="1"/>
</dbReference>
<evidence type="ECO:0000313" key="5">
    <source>
        <dbReference type="EMBL" id="RXE58637.1"/>
    </source>
</evidence>
<dbReference type="PROSITE" id="PS50893">
    <property type="entry name" value="ABC_TRANSPORTER_2"/>
    <property type="match status" value="1"/>
</dbReference>
<evidence type="ECO:0000313" key="6">
    <source>
        <dbReference type="Proteomes" id="UP000289166"/>
    </source>
</evidence>
<dbReference type="OrthoDB" id="9801958at2"/>
<organism evidence="5 6">
    <name type="scientific">Acetivibrio mesophilus</name>
    <dbReference type="NCBI Taxonomy" id="2487273"/>
    <lineage>
        <taxon>Bacteria</taxon>
        <taxon>Bacillati</taxon>
        <taxon>Bacillota</taxon>
        <taxon>Clostridia</taxon>
        <taxon>Eubacteriales</taxon>
        <taxon>Oscillospiraceae</taxon>
        <taxon>Acetivibrio</taxon>
    </lineage>
</organism>
<gene>
    <name evidence="5" type="ORF">EFD62_11470</name>
</gene>
<evidence type="ECO:0000256" key="2">
    <source>
        <dbReference type="ARBA" id="ARBA00022741"/>
    </source>
</evidence>
<sequence>MSKICLQNVSLKYQEQNSSFCAIKDISVSINEGEFVSIIGPSGCGKSTLLSLLTGLNFPTDGYILLDGKQIQGTGTERGVVFQHYSLFPWMSARKNLIFGLKQVYKSKGRKEIEEIADKYLDLVGLGDFKNKYPSQLSGGMQQRVAIARAFAMNPGILLMDEPFGAIDAKNRVILQELLLNLWDNGNERKTVILVTHDIDEAILLSDKIIVMSAGPGTIKKQINVEFKRPRDRTSLIRSEEYTNLRNKLVGLFYDDLIEKIGGDEVVL</sequence>
<accession>A0A4Q0I4C7</accession>
<keyword evidence="1" id="KW-0813">Transport</keyword>
<proteinExistence type="predicted"/>
<dbReference type="InterPro" id="IPR027417">
    <property type="entry name" value="P-loop_NTPase"/>
</dbReference>
<dbReference type="Proteomes" id="UP000289166">
    <property type="component" value="Unassembled WGS sequence"/>
</dbReference>
<evidence type="ECO:0000256" key="1">
    <source>
        <dbReference type="ARBA" id="ARBA00022448"/>
    </source>
</evidence>
<dbReference type="InterPro" id="IPR003439">
    <property type="entry name" value="ABC_transporter-like_ATP-bd"/>
</dbReference>
<comment type="caution">
    <text evidence="5">The sequence shown here is derived from an EMBL/GenBank/DDBJ whole genome shotgun (WGS) entry which is preliminary data.</text>
</comment>
<dbReference type="SUPFAM" id="SSF52540">
    <property type="entry name" value="P-loop containing nucleoside triphosphate hydrolases"/>
    <property type="match status" value="1"/>
</dbReference>
<dbReference type="InterPro" id="IPR003593">
    <property type="entry name" value="AAA+_ATPase"/>
</dbReference>